<dbReference type="PROSITE" id="PS50995">
    <property type="entry name" value="HTH_MARR_2"/>
    <property type="match status" value="1"/>
</dbReference>
<comment type="caution">
    <text evidence="5">The sequence shown here is derived from an EMBL/GenBank/DDBJ whole genome shotgun (WGS) entry which is preliminary data.</text>
</comment>
<feature type="domain" description="HTH marR-type" evidence="4">
    <location>
        <begin position="1"/>
        <end position="131"/>
    </location>
</feature>
<dbReference type="SMART" id="SM00347">
    <property type="entry name" value="HTH_MARR"/>
    <property type="match status" value="1"/>
</dbReference>
<evidence type="ECO:0000313" key="5">
    <source>
        <dbReference type="EMBL" id="OUZ40957.1"/>
    </source>
</evidence>
<dbReference type="PRINTS" id="PR00598">
    <property type="entry name" value="HTHMARR"/>
</dbReference>
<dbReference type="SUPFAM" id="SSF46785">
    <property type="entry name" value="Winged helix' DNA-binding domain"/>
    <property type="match status" value="1"/>
</dbReference>
<reference evidence="5 6" key="1">
    <citation type="journal article" date="2017" name="Int. J. Syst. Evol. Microbiol.">
        <title>Solibacillus kalamii sp. nov., isolated from a high-efficiency particulate arrestance filter system used in the International Space Station.</title>
        <authorList>
            <person name="Checinska Sielaff A."/>
            <person name="Kumar R.M."/>
            <person name="Pal D."/>
            <person name="Mayilraj S."/>
            <person name="Venkateswaran K."/>
        </authorList>
    </citation>
    <scope>NUCLEOTIDE SEQUENCE [LARGE SCALE GENOMIC DNA]</scope>
    <source>
        <strain evidence="5 6">ISSFR-015</strain>
    </source>
</reference>
<dbReference type="Gene3D" id="1.10.10.10">
    <property type="entry name" value="Winged helix-like DNA-binding domain superfamily/Winged helix DNA-binding domain"/>
    <property type="match status" value="1"/>
</dbReference>
<evidence type="ECO:0000256" key="1">
    <source>
        <dbReference type="ARBA" id="ARBA00023015"/>
    </source>
</evidence>
<evidence type="ECO:0000313" key="6">
    <source>
        <dbReference type="Proteomes" id="UP000196594"/>
    </source>
</evidence>
<dbReference type="RefSeq" id="WP_087615750.1">
    <property type="nucleotide sequence ID" value="NZ_JAFBEY010000002.1"/>
</dbReference>
<keyword evidence="2" id="KW-0238">DNA-binding</keyword>
<evidence type="ECO:0000259" key="4">
    <source>
        <dbReference type="PROSITE" id="PS50995"/>
    </source>
</evidence>
<dbReference type="InterPro" id="IPR000835">
    <property type="entry name" value="HTH_MarR-typ"/>
</dbReference>
<accession>A0ABX3ZNH8</accession>
<protein>
    <submittedName>
        <fullName evidence="5">Transcriptional regulator</fullName>
    </submittedName>
</protein>
<sequence>MTFFLQLHRFHKRYMQRLTSMLAGHELSNANWSLMQYLANEELATMSQIAKYWDVEKPTVSANVKTLTKRELIQLKQGNDRREKYISLTEKGERLYENISPEIKFLQDQLLNNLTDEQQELFKKALSDMEKILKEGLE</sequence>
<keyword evidence="3" id="KW-0804">Transcription</keyword>
<gene>
    <name evidence="5" type="ORF">CBM15_03510</name>
</gene>
<evidence type="ECO:0000256" key="2">
    <source>
        <dbReference type="ARBA" id="ARBA00023125"/>
    </source>
</evidence>
<dbReference type="PANTHER" id="PTHR42756:SF1">
    <property type="entry name" value="TRANSCRIPTIONAL REPRESSOR OF EMRAB OPERON"/>
    <property type="match status" value="1"/>
</dbReference>
<dbReference type="PANTHER" id="PTHR42756">
    <property type="entry name" value="TRANSCRIPTIONAL REGULATOR, MARR"/>
    <property type="match status" value="1"/>
</dbReference>
<dbReference type="Proteomes" id="UP000196594">
    <property type="component" value="Unassembled WGS sequence"/>
</dbReference>
<dbReference type="EMBL" id="NHNT01000001">
    <property type="protein sequence ID" value="OUZ40957.1"/>
    <property type="molecule type" value="Genomic_DNA"/>
</dbReference>
<dbReference type="InterPro" id="IPR036388">
    <property type="entry name" value="WH-like_DNA-bd_sf"/>
</dbReference>
<dbReference type="Pfam" id="PF13463">
    <property type="entry name" value="HTH_27"/>
    <property type="match status" value="1"/>
</dbReference>
<organism evidence="5 6">
    <name type="scientific">Solibacillus kalamii</name>
    <dbReference type="NCBI Taxonomy" id="1748298"/>
    <lineage>
        <taxon>Bacteria</taxon>
        <taxon>Bacillati</taxon>
        <taxon>Bacillota</taxon>
        <taxon>Bacilli</taxon>
        <taxon>Bacillales</taxon>
        <taxon>Caryophanaceae</taxon>
        <taxon>Solibacillus</taxon>
    </lineage>
</organism>
<name>A0ABX3ZNH8_9BACL</name>
<keyword evidence="6" id="KW-1185">Reference proteome</keyword>
<keyword evidence="1" id="KW-0805">Transcription regulation</keyword>
<evidence type="ECO:0000256" key="3">
    <source>
        <dbReference type="ARBA" id="ARBA00023163"/>
    </source>
</evidence>
<proteinExistence type="predicted"/>
<dbReference type="InterPro" id="IPR036390">
    <property type="entry name" value="WH_DNA-bd_sf"/>
</dbReference>